<dbReference type="KEGG" id="dvu:DVU_3383"/>
<gene>
    <name evidence="2" type="ordered locus">DVU_3383</name>
</gene>
<dbReference type="EMBL" id="AE017285">
    <property type="protein sequence ID" value="AAS97852.1"/>
    <property type="molecule type" value="Genomic_DNA"/>
</dbReference>
<evidence type="ECO:0000313" key="3">
    <source>
        <dbReference type="Proteomes" id="UP000002194"/>
    </source>
</evidence>
<dbReference type="STRING" id="882.DVU_3383"/>
<evidence type="ECO:0000256" key="1">
    <source>
        <dbReference type="SAM" id="MobiDB-lite"/>
    </source>
</evidence>
<organism evidence="2 3">
    <name type="scientific">Nitratidesulfovibrio vulgaris (strain ATCC 29579 / DSM 644 / CCUG 34227 / NCIMB 8303 / VKM B-1760 / Hildenborough)</name>
    <name type="common">Desulfovibrio vulgaris</name>
    <dbReference type="NCBI Taxonomy" id="882"/>
    <lineage>
        <taxon>Bacteria</taxon>
        <taxon>Pseudomonadati</taxon>
        <taxon>Thermodesulfobacteriota</taxon>
        <taxon>Desulfovibrionia</taxon>
        <taxon>Desulfovibrionales</taxon>
        <taxon>Desulfovibrionaceae</taxon>
        <taxon>Nitratidesulfovibrio</taxon>
    </lineage>
</organism>
<dbReference type="Proteomes" id="UP000002194">
    <property type="component" value="Chromosome"/>
</dbReference>
<dbReference type="HOGENOM" id="CLU_1649432_0_0_7"/>
<proteinExistence type="predicted"/>
<reference evidence="2 3" key="1">
    <citation type="journal article" date="2004" name="Nat. Biotechnol.">
        <title>The genome sequence of the anaerobic, sulfate-reducing bacterium Desulfovibrio vulgaris Hildenborough.</title>
        <authorList>
            <person name="Heidelberg J.F."/>
            <person name="Seshadri R."/>
            <person name="Haveman S.A."/>
            <person name="Hemme C.L."/>
            <person name="Paulsen I.T."/>
            <person name="Kolonay J.F."/>
            <person name="Eisen J.A."/>
            <person name="Ward N."/>
            <person name="Methe B."/>
            <person name="Brinkac L.M."/>
            <person name="Daugherty S.C."/>
            <person name="Deboy R.T."/>
            <person name="Dodson R.J."/>
            <person name="Durkin A.S."/>
            <person name="Madupu R."/>
            <person name="Nelson W.C."/>
            <person name="Sullivan S.A."/>
            <person name="Fouts D."/>
            <person name="Haft D.H."/>
            <person name="Selengut J."/>
            <person name="Peterson J.D."/>
            <person name="Davidsen T.M."/>
            <person name="Zafar N."/>
            <person name="Zhou L."/>
            <person name="Radune D."/>
            <person name="Dimitrov G."/>
            <person name="Hance M."/>
            <person name="Tran K."/>
            <person name="Khouri H."/>
            <person name="Gill J."/>
            <person name="Utterback T.R."/>
            <person name="Feldblyum T.V."/>
            <person name="Wall J.D."/>
            <person name="Voordouw G."/>
            <person name="Fraser C.M."/>
        </authorList>
    </citation>
    <scope>NUCLEOTIDE SEQUENCE [LARGE SCALE GENOMIC DNA]</scope>
    <source>
        <strain evidence="3">ATCC 29579 / DSM 644 / NCIMB 8303 / VKM B-1760 / Hildenborough</strain>
    </source>
</reference>
<feature type="region of interest" description="Disordered" evidence="1">
    <location>
        <begin position="73"/>
        <end position="93"/>
    </location>
</feature>
<dbReference type="PaxDb" id="882-DVU_3383"/>
<protein>
    <submittedName>
        <fullName evidence="2">Uncharacterized protein</fullName>
    </submittedName>
</protein>
<evidence type="ECO:0000313" key="2">
    <source>
        <dbReference type="EMBL" id="AAS97852.1"/>
    </source>
</evidence>
<name>Q725P1_NITV2</name>
<dbReference type="AlphaFoldDB" id="Q725P1"/>
<keyword evidence="3" id="KW-1185">Reference proteome</keyword>
<dbReference type="EnsemblBacteria" id="AAS97852">
    <property type="protein sequence ID" value="AAS97852"/>
    <property type="gene ID" value="DVU_3383"/>
</dbReference>
<sequence length="160" mass="18187">MGSCSLLIPMTMPEGPQKPQAVLSIFHTPYSLWQGPVVSREEGVHHATICNHTNRFCELPAALPRQPMVHADHGKVMSGKARTAPTRTRAGGSRPYKHVIQRLTWISPRRITGCPRDIHTMPHEWSIFFIHPYTVPVSFSYAFRVRLPECKLTQAWHSKN</sequence>
<accession>Q725P1</accession>